<dbReference type="EMBL" id="DRZI01000215">
    <property type="protein sequence ID" value="HHP82033.1"/>
    <property type="molecule type" value="Genomic_DNA"/>
</dbReference>
<proteinExistence type="predicted"/>
<comment type="caution">
    <text evidence="2">The sequence shown here is derived from an EMBL/GenBank/DDBJ whole genome shotgun (WGS) entry which is preliminary data.</text>
</comment>
<organism evidence="2">
    <name type="scientific">Ignisphaera aggregans</name>
    <dbReference type="NCBI Taxonomy" id="334771"/>
    <lineage>
        <taxon>Archaea</taxon>
        <taxon>Thermoproteota</taxon>
        <taxon>Thermoprotei</taxon>
        <taxon>Desulfurococcales</taxon>
        <taxon>Desulfurococcaceae</taxon>
        <taxon>Ignisphaera</taxon>
    </lineage>
</organism>
<sequence length="79" mass="8854">MNESFVVIAKPVPIPITIDYGEHEVVVSSDETSVRINKVSNVIEISFGDLVIKEISRSAVKQCWLRDRVLQKVLSGSQR</sequence>
<dbReference type="AlphaFoldDB" id="A0A7C5YU84"/>
<accession>A0A7C5YU84</accession>
<name>A0A7C5YU84_9CREN</name>
<protein>
    <submittedName>
        <fullName evidence="2">Uncharacterized protein</fullName>
    </submittedName>
</protein>
<reference evidence="2" key="1">
    <citation type="journal article" date="2020" name="mSystems">
        <title>Genome- and Community-Level Interaction Insights into Carbon Utilization and Element Cycling Functions of Hydrothermarchaeota in Hydrothermal Sediment.</title>
        <authorList>
            <person name="Zhou Z."/>
            <person name="Liu Y."/>
            <person name="Xu W."/>
            <person name="Pan J."/>
            <person name="Luo Z.H."/>
            <person name="Li M."/>
        </authorList>
    </citation>
    <scope>NUCLEOTIDE SEQUENCE [LARGE SCALE GENOMIC DNA]</scope>
    <source>
        <strain evidence="2">SpSt-1</strain>
        <strain evidence="1">SpSt-1121</strain>
    </source>
</reference>
<dbReference type="EMBL" id="DRUB01000218">
    <property type="protein sequence ID" value="HHR97250.1"/>
    <property type="molecule type" value="Genomic_DNA"/>
</dbReference>
<gene>
    <name evidence="2" type="ORF">ENL47_10785</name>
    <name evidence="1" type="ORF">ENM84_05135</name>
</gene>
<evidence type="ECO:0000313" key="2">
    <source>
        <dbReference type="EMBL" id="HHR97250.1"/>
    </source>
</evidence>
<evidence type="ECO:0000313" key="1">
    <source>
        <dbReference type="EMBL" id="HHP82033.1"/>
    </source>
</evidence>